<dbReference type="AlphaFoldDB" id="A0AAV2S9X0"/>
<dbReference type="SMART" id="SM00248">
    <property type="entry name" value="ANK"/>
    <property type="match status" value="2"/>
</dbReference>
<proteinExistence type="predicted"/>
<reference evidence="2 3" key="1">
    <citation type="submission" date="2024-05" db="EMBL/GenBank/DDBJ databases">
        <authorList>
            <person name="Wallberg A."/>
        </authorList>
    </citation>
    <scope>NUCLEOTIDE SEQUENCE [LARGE SCALE GENOMIC DNA]</scope>
</reference>
<dbReference type="Proteomes" id="UP001497623">
    <property type="component" value="Unassembled WGS sequence"/>
</dbReference>
<dbReference type="PROSITE" id="PS50088">
    <property type="entry name" value="ANK_REPEAT"/>
    <property type="match status" value="2"/>
</dbReference>
<comment type="caution">
    <text evidence="2">The sequence shown here is derived from an EMBL/GenBank/DDBJ whole genome shotgun (WGS) entry which is preliminary data.</text>
</comment>
<gene>
    <name evidence="2" type="ORF">MNOR_LOCUS33539</name>
</gene>
<dbReference type="InterPro" id="IPR039323">
    <property type="entry name" value="ANKRD_45/46/60"/>
</dbReference>
<dbReference type="PROSITE" id="PS50297">
    <property type="entry name" value="ANK_REP_REGION"/>
    <property type="match status" value="2"/>
</dbReference>
<keyword evidence="3" id="KW-1185">Reference proteome</keyword>
<organism evidence="2 3">
    <name type="scientific">Meganyctiphanes norvegica</name>
    <name type="common">Northern krill</name>
    <name type="synonym">Thysanopoda norvegica</name>
    <dbReference type="NCBI Taxonomy" id="48144"/>
    <lineage>
        <taxon>Eukaryota</taxon>
        <taxon>Metazoa</taxon>
        <taxon>Ecdysozoa</taxon>
        <taxon>Arthropoda</taxon>
        <taxon>Crustacea</taxon>
        <taxon>Multicrustacea</taxon>
        <taxon>Malacostraca</taxon>
        <taxon>Eumalacostraca</taxon>
        <taxon>Eucarida</taxon>
        <taxon>Euphausiacea</taxon>
        <taxon>Euphausiidae</taxon>
        <taxon>Meganyctiphanes</taxon>
    </lineage>
</organism>
<evidence type="ECO:0000313" key="3">
    <source>
        <dbReference type="Proteomes" id="UP001497623"/>
    </source>
</evidence>
<feature type="repeat" description="ANK" evidence="1">
    <location>
        <begin position="64"/>
        <end position="90"/>
    </location>
</feature>
<accession>A0AAV2S9X0</accession>
<feature type="repeat" description="ANK" evidence="1">
    <location>
        <begin position="31"/>
        <end position="63"/>
    </location>
</feature>
<keyword evidence="1" id="KW-0040">ANK repeat</keyword>
<dbReference type="EMBL" id="CAXKWB010048628">
    <property type="protein sequence ID" value="CAL4166932.1"/>
    <property type="molecule type" value="Genomic_DNA"/>
</dbReference>
<dbReference type="InterPro" id="IPR036770">
    <property type="entry name" value="Ankyrin_rpt-contain_sf"/>
</dbReference>
<dbReference type="Gene3D" id="1.25.40.20">
    <property type="entry name" value="Ankyrin repeat-containing domain"/>
    <property type="match status" value="1"/>
</dbReference>
<name>A0AAV2S9X0_MEGNR</name>
<dbReference type="PANTHER" id="PTHR22677:SF4">
    <property type="entry name" value="USHER SYNDROME TYPE-1G PROTEIN-LIKE PROTEIN"/>
    <property type="match status" value="1"/>
</dbReference>
<feature type="non-terminal residue" evidence="2">
    <location>
        <position position="100"/>
    </location>
</feature>
<dbReference type="SUPFAM" id="SSF48403">
    <property type="entry name" value="Ankyrin repeat"/>
    <property type="match status" value="1"/>
</dbReference>
<protein>
    <submittedName>
        <fullName evidence="2">Uncharacterized protein</fullName>
    </submittedName>
</protein>
<dbReference type="InterPro" id="IPR002110">
    <property type="entry name" value="Ankyrin_rpt"/>
</dbReference>
<evidence type="ECO:0000256" key="1">
    <source>
        <dbReference type="PROSITE-ProRule" id="PRU00023"/>
    </source>
</evidence>
<sequence>MKLFDAAKVGDGPGVQAAIQNQADINWKNPDGVTPLLIASLMGHSTIVEMLLNANVDVNMKANDGRTPLWAATIMGRSAVVKMLLKEGAENVRRPSCASA</sequence>
<dbReference type="PANTHER" id="PTHR22677">
    <property type="entry name" value="ANKYRIN REPEAT DOMAIN-CONTAINING PROTEIN 60"/>
    <property type="match status" value="1"/>
</dbReference>
<evidence type="ECO:0000313" key="2">
    <source>
        <dbReference type="EMBL" id="CAL4166932.1"/>
    </source>
</evidence>
<dbReference type="Pfam" id="PF12796">
    <property type="entry name" value="Ank_2"/>
    <property type="match status" value="1"/>
</dbReference>